<keyword evidence="4 14" id="KW-0285">Flavoprotein</keyword>
<feature type="active site" description="Proton acceptor" evidence="11">
    <location>
        <position position="446"/>
    </location>
</feature>
<dbReference type="GO" id="GO:0006103">
    <property type="term" value="P:2-oxoglutarate metabolic process"/>
    <property type="evidence" value="ECO:0007669"/>
    <property type="project" value="TreeGrafter"/>
</dbReference>
<comment type="cofactor">
    <cofactor evidence="12 14">
        <name>FAD</name>
        <dbReference type="ChEBI" id="CHEBI:57692"/>
    </cofactor>
    <text evidence="12 14">Binds 1 FAD per subunit.</text>
</comment>
<dbReference type="PANTHER" id="PTHR22912">
    <property type="entry name" value="DISULFIDE OXIDOREDUCTASE"/>
    <property type="match status" value="1"/>
</dbReference>
<dbReference type="EC" id="1.8.1.4" evidence="2 14"/>
<dbReference type="InterPro" id="IPR050151">
    <property type="entry name" value="Class-I_Pyr_Nuc-Dis_Oxidored"/>
</dbReference>
<dbReference type="Gene3D" id="3.50.50.60">
    <property type="entry name" value="FAD/NAD(P)-binding domain"/>
    <property type="match status" value="2"/>
</dbReference>
<dbReference type="GO" id="GO:0006979">
    <property type="term" value="P:response to oxidative stress"/>
    <property type="evidence" value="ECO:0007669"/>
    <property type="project" value="UniProtKB-ARBA"/>
</dbReference>
<feature type="binding site" evidence="12">
    <location>
        <position position="206"/>
    </location>
    <ligand>
        <name>NAD(+)</name>
        <dbReference type="ChEBI" id="CHEBI:57540"/>
    </ligand>
</feature>
<comment type="catalytic activity">
    <reaction evidence="10 14">
        <text>N(6)-[(R)-dihydrolipoyl]-L-lysyl-[protein] + NAD(+) = N(6)-[(R)-lipoyl]-L-lysyl-[protein] + NADH + H(+)</text>
        <dbReference type="Rhea" id="RHEA:15045"/>
        <dbReference type="Rhea" id="RHEA-COMP:10474"/>
        <dbReference type="Rhea" id="RHEA-COMP:10475"/>
        <dbReference type="ChEBI" id="CHEBI:15378"/>
        <dbReference type="ChEBI" id="CHEBI:57540"/>
        <dbReference type="ChEBI" id="CHEBI:57945"/>
        <dbReference type="ChEBI" id="CHEBI:83099"/>
        <dbReference type="ChEBI" id="CHEBI:83100"/>
        <dbReference type="EC" id="1.8.1.4"/>
    </reaction>
</comment>
<dbReference type="RefSeq" id="WP_157992595.1">
    <property type="nucleotide sequence ID" value="NZ_LR217713.1"/>
</dbReference>
<accession>A0A451D834</accession>
<feature type="binding site" evidence="12">
    <location>
        <position position="117"/>
    </location>
    <ligand>
        <name>FAD</name>
        <dbReference type="ChEBI" id="CHEBI:57692"/>
    </ligand>
</feature>
<dbReference type="InterPro" id="IPR001100">
    <property type="entry name" value="Pyr_nuc-diS_OxRdtase"/>
</dbReference>
<dbReference type="PRINTS" id="PR00368">
    <property type="entry name" value="FADPNR"/>
</dbReference>
<comment type="miscellaneous">
    <text evidence="14">The active site is a redox-active disulfide bond.</text>
</comment>
<dbReference type="InterPro" id="IPR006258">
    <property type="entry name" value="Lipoamide_DH"/>
</dbReference>
<dbReference type="InterPro" id="IPR023753">
    <property type="entry name" value="FAD/NAD-binding_dom"/>
</dbReference>
<evidence type="ECO:0000259" key="15">
    <source>
        <dbReference type="Pfam" id="PF02852"/>
    </source>
</evidence>
<evidence type="ECO:0000256" key="9">
    <source>
        <dbReference type="ARBA" id="ARBA00023284"/>
    </source>
</evidence>
<dbReference type="InterPro" id="IPR004099">
    <property type="entry name" value="Pyr_nucl-diS_OxRdtase_dimer"/>
</dbReference>
<feature type="domain" description="FAD/NAD(P)-binding" evidence="16">
    <location>
        <begin position="8"/>
        <end position="329"/>
    </location>
</feature>
<dbReference type="AlphaFoldDB" id="A0A451D834"/>
<organism evidence="17 18">
    <name type="scientific">Candidatus Erwinia haradaeae</name>
    <dbReference type="NCBI Taxonomy" id="1922217"/>
    <lineage>
        <taxon>Bacteria</taxon>
        <taxon>Pseudomonadati</taxon>
        <taxon>Pseudomonadota</taxon>
        <taxon>Gammaproteobacteria</taxon>
        <taxon>Enterobacterales</taxon>
        <taxon>Erwiniaceae</taxon>
        <taxon>Erwinia</taxon>
    </lineage>
</organism>
<dbReference type="SUPFAM" id="SSF55424">
    <property type="entry name" value="FAD/NAD-linked reductases, dimerisation (C-terminal) domain"/>
    <property type="match status" value="1"/>
</dbReference>
<dbReference type="Pfam" id="PF02852">
    <property type="entry name" value="Pyr_redox_dim"/>
    <property type="match status" value="1"/>
</dbReference>
<dbReference type="PIRSF" id="PIRSF000350">
    <property type="entry name" value="Mercury_reductase_MerA"/>
    <property type="match status" value="1"/>
</dbReference>
<feature type="binding site" evidence="12">
    <location>
        <position position="314"/>
    </location>
    <ligand>
        <name>FAD</name>
        <dbReference type="ChEBI" id="CHEBI:57692"/>
    </ligand>
</feature>
<keyword evidence="6 14" id="KW-0560">Oxidoreductase</keyword>
<dbReference type="GO" id="GO:0050660">
    <property type="term" value="F:flavin adenine dinucleotide binding"/>
    <property type="evidence" value="ECO:0007669"/>
    <property type="project" value="InterPro"/>
</dbReference>
<feature type="domain" description="Pyridine nucleotide-disulphide oxidoreductase dimerisation" evidence="15">
    <location>
        <begin position="348"/>
        <end position="456"/>
    </location>
</feature>
<evidence type="ECO:0000256" key="3">
    <source>
        <dbReference type="ARBA" id="ARBA00016961"/>
    </source>
</evidence>
<name>A0A451D834_9GAMM</name>
<dbReference type="NCBIfam" id="TIGR01350">
    <property type="entry name" value="lipoamide_DH"/>
    <property type="match status" value="1"/>
</dbReference>
<evidence type="ECO:0000256" key="7">
    <source>
        <dbReference type="ARBA" id="ARBA00023027"/>
    </source>
</evidence>
<dbReference type="Pfam" id="PF07992">
    <property type="entry name" value="Pyr_redox_2"/>
    <property type="match status" value="1"/>
</dbReference>
<dbReference type="FunFam" id="3.30.390.30:FF:000001">
    <property type="entry name" value="Dihydrolipoyl dehydrogenase"/>
    <property type="match status" value="1"/>
</dbReference>
<comment type="similarity">
    <text evidence="1 14">Belongs to the class-I pyridine nucleotide-disulfide oxidoreductase family.</text>
</comment>
<evidence type="ECO:0000256" key="10">
    <source>
        <dbReference type="ARBA" id="ARBA00049187"/>
    </source>
</evidence>
<feature type="binding site" evidence="12">
    <location>
        <begin position="320"/>
        <end position="323"/>
    </location>
    <ligand>
        <name>FAD</name>
        <dbReference type="ChEBI" id="CHEBI:57692"/>
    </ligand>
</feature>
<dbReference type="GeneID" id="66304582"/>
<evidence type="ECO:0000256" key="2">
    <source>
        <dbReference type="ARBA" id="ARBA00012608"/>
    </source>
</evidence>
<dbReference type="PRINTS" id="PR00411">
    <property type="entry name" value="PNDRDTASEI"/>
</dbReference>
<evidence type="ECO:0000256" key="8">
    <source>
        <dbReference type="ARBA" id="ARBA00023157"/>
    </source>
</evidence>
<feature type="binding site" evidence="12">
    <location>
        <begin position="183"/>
        <end position="190"/>
    </location>
    <ligand>
        <name>NAD(+)</name>
        <dbReference type="ChEBI" id="CHEBI:57540"/>
    </ligand>
</feature>
<sequence>MNKEIHTQVVVIGSGPAGYSAAFRAADLGLQTILVERYSNLGGVCLNVGCIPSKTLLHIAKVIGELDTLTTQNIVIGKTELNLDKIREQKRRVISQLTNGLAKLARARKVNVVHGVGKFRNKNTLQVTTESNSSTIINFDHAVIAAGSSAVKVPVVPYENSRVWDSTDALQLKEIPGHLLIIGGGIIGLEIGTIYHALGSKIDLIEMCDQVIPSADQDIIKTFTGEISKKFHLMLETQITHVETKSDGLYVSMKGKQAPAQPQRYDVILVAVGRKPNSSCLDLNQAGVKLNDRGFISVDKQMRTNVPHIFAIGDIVGQPMLAHKGMHEGHIAAEVISGKKYYFDPKAIPSISYTDPEVGWVGITEKEAKERGVCYEICTFPWKASGRAVASNYENGMTKLIFDTTTRRVIGGAVVGINSGELLGEITLAIEMGCDAADIALTIHSHPTLHESIGLAAEIFEGSITDLLNLNASKI</sequence>
<dbReference type="OrthoDB" id="9800167at2"/>
<dbReference type="PANTHER" id="PTHR22912:SF160">
    <property type="entry name" value="DIHYDROLIPOYL DEHYDROGENASE"/>
    <property type="match status" value="1"/>
</dbReference>
<keyword evidence="8" id="KW-1015">Disulfide bond</keyword>
<protein>
    <recommendedName>
        <fullName evidence="3 14">Dihydrolipoyl dehydrogenase</fullName>
        <ecNumber evidence="2 14">1.8.1.4</ecNumber>
    </recommendedName>
</protein>
<evidence type="ECO:0000256" key="6">
    <source>
        <dbReference type="ARBA" id="ARBA00023002"/>
    </source>
</evidence>
<feature type="disulfide bond" description="Redox-active" evidence="13">
    <location>
        <begin position="45"/>
        <end position="50"/>
    </location>
</feature>
<dbReference type="GO" id="GO:0004148">
    <property type="term" value="F:dihydrolipoyl dehydrogenase (NADH) activity"/>
    <property type="evidence" value="ECO:0007669"/>
    <property type="project" value="UniProtKB-EC"/>
</dbReference>
<dbReference type="InterPro" id="IPR012999">
    <property type="entry name" value="Pyr_OxRdtase_I_AS"/>
</dbReference>
<keyword evidence="9 14" id="KW-0676">Redox-active center</keyword>
<dbReference type="EMBL" id="LR217713">
    <property type="protein sequence ID" value="VFP81977.1"/>
    <property type="molecule type" value="Genomic_DNA"/>
</dbReference>
<feature type="binding site" evidence="12">
    <location>
        <position position="273"/>
    </location>
    <ligand>
        <name>NAD(+)</name>
        <dbReference type="ChEBI" id="CHEBI:57540"/>
    </ligand>
</feature>
<reference evidence="17 18" key="1">
    <citation type="submission" date="2019-02" db="EMBL/GenBank/DDBJ databases">
        <authorList>
            <person name="Manzano-Marin A."/>
            <person name="Manzano-Marin A."/>
        </authorList>
    </citation>
    <scope>NUCLEOTIDE SEQUENCE [LARGE SCALE GENOMIC DNA]</scope>
    <source>
        <strain evidence="17 18">ErCicurvipes</strain>
    </source>
</reference>
<proteinExistence type="inferred from homology"/>
<dbReference type="Gene3D" id="3.30.390.30">
    <property type="match status" value="1"/>
</dbReference>
<dbReference type="SUPFAM" id="SSF51905">
    <property type="entry name" value="FAD/NAD(P)-binding domain"/>
    <property type="match status" value="1"/>
</dbReference>
<evidence type="ECO:0000313" key="17">
    <source>
        <dbReference type="EMBL" id="VFP81977.1"/>
    </source>
</evidence>
<evidence type="ECO:0000256" key="13">
    <source>
        <dbReference type="PIRSR" id="PIRSR000350-4"/>
    </source>
</evidence>
<dbReference type="PROSITE" id="PS00076">
    <property type="entry name" value="PYRIDINE_REDOX_1"/>
    <property type="match status" value="1"/>
</dbReference>
<keyword evidence="5 12" id="KW-0274">FAD</keyword>
<dbReference type="Proteomes" id="UP000294441">
    <property type="component" value="Chromosome 1"/>
</dbReference>
<gene>
    <name evidence="17" type="primary">lpdA</name>
    <name evidence="17" type="ORF">ERCICURV3402_304</name>
</gene>
<evidence type="ECO:0000256" key="5">
    <source>
        <dbReference type="ARBA" id="ARBA00022827"/>
    </source>
</evidence>
<evidence type="ECO:0000256" key="14">
    <source>
        <dbReference type="RuleBase" id="RU003692"/>
    </source>
</evidence>
<evidence type="ECO:0000259" key="16">
    <source>
        <dbReference type="Pfam" id="PF07992"/>
    </source>
</evidence>
<feature type="binding site" evidence="12">
    <location>
        <position position="54"/>
    </location>
    <ligand>
        <name>FAD</name>
        <dbReference type="ChEBI" id="CHEBI:57692"/>
    </ligand>
</feature>
<keyword evidence="12" id="KW-0547">Nucleotide-binding</keyword>
<evidence type="ECO:0000313" key="18">
    <source>
        <dbReference type="Proteomes" id="UP000294441"/>
    </source>
</evidence>
<evidence type="ECO:0000256" key="1">
    <source>
        <dbReference type="ARBA" id="ARBA00007532"/>
    </source>
</evidence>
<evidence type="ECO:0000256" key="11">
    <source>
        <dbReference type="PIRSR" id="PIRSR000350-2"/>
    </source>
</evidence>
<dbReference type="InterPro" id="IPR016156">
    <property type="entry name" value="FAD/NAD-linked_Rdtase_dimer_sf"/>
</dbReference>
<evidence type="ECO:0000256" key="12">
    <source>
        <dbReference type="PIRSR" id="PIRSR000350-3"/>
    </source>
</evidence>
<dbReference type="InterPro" id="IPR036188">
    <property type="entry name" value="FAD/NAD-bd_sf"/>
</dbReference>
<evidence type="ECO:0000256" key="4">
    <source>
        <dbReference type="ARBA" id="ARBA00022630"/>
    </source>
</evidence>
<keyword evidence="7 12" id="KW-0520">NAD</keyword>